<name>A0ABW0RH96_9GAMM</name>
<proteinExistence type="predicted"/>
<dbReference type="SUPFAM" id="SSF55120">
    <property type="entry name" value="Pseudouridine synthase"/>
    <property type="match status" value="1"/>
</dbReference>
<protein>
    <submittedName>
        <fullName evidence="2">RluA family pseudouridine synthase</fullName>
        <ecNumber evidence="2">5.4.99.-</ecNumber>
    </submittedName>
</protein>
<dbReference type="Pfam" id="PF00849">
    <property type="entry name" value="PseudoU_synth_2"/>
    <property type="match status" value="1"/>
</dbReference>
<dbReference type="InterPro" id="IPR006145">
    <property type="entry name" value="PsdUridine_synth_RsuA/RluA"/>
</dbReference>
<dbReference type="Gene3D" id="3.30.2350.10">
    <property type="entry name" value="Pseudouridine synthase"/>
    <property type="match status" value="1"/>
</dbReference>
<dbReference type="CDD" id="cd02869">
    <property type="entry name" value="PseudoU_synth_RluA_like"/>
    <property type="match status" value="1"/>
</dbReference>
<dbReference type="InterPro" id="IPR020103">
    <property type="entry name" value="PsdUridine_synth_cat_dom_sf"/>
</dbReference>
<keyword evidence="3" id="KW-1185">Reference proteome</keyword>
<evidence type="ECO:0000313" key="3">
    <source>
        <dbReference type="Proteomes" id="UP001596055"/>
    </source>
</evidence>
<dbReference type="PANTHER" id="PTHR21600">
    <property type="entry name" value="MITOCHONDRIAL RNA PSEUDOURIDINE SYNTHASE"/>
    <property type="match status" value="1"/>
</dbReference>
<comment type="caution">
    <text evidence="2">The sequence shown here is derived from an EMBL/GenBank/DDBJ whole genome shotgun (WGS) entry which is preliminary data.</text>
</comment>
<evidence type="ECO:0000313" key="2">
    <source>
        <dbReference type="EMBL" id="MFC5544036.1"/>
    </source>
</evidence>
<dbReference type="GO" id="GO:0016853">
    <property type="term" value="F:isomerase activity"/>
    <property type="evidence" value="ECO:0007669"/>
    <property type="project" value="UniProtKB-KW"/>
</dbReference>
<feature type="domain" description="Pseudouridine synthase RsuA/RluA-like" evidence="1">
    <location>
        <begin position="88"/>
        <end position="222"/>
    </location>
</feature>
<evidence type="ECO:0000259" key="1">
    <source>
        <dbReference type="Pfam" id="PF00849"/>
    </source>
</evidence>
<dbReference type="RefSeq" id="WP_248155303.1">
    <property type="nucleotide sequence ID" value="NZ_JAKZAJ010000001.1"/>
</dbReference>
<sequence length="276" mass="30253">MRTTTDITVEQPQTAVDALSIASGLPKQRIKDAMTKGACWWTRKGKQVRLRRAKQALSPGTRVQLFYDSAVLSRKPEPPECLEDRGRYSVWFKPHGLLSQGSQWGDHCSLLRLAEIQLGKPCYLVHRLDADAAGLMLIAHDSKAAGALSQCFSGRTMTKVYLATATGEFQADNQQVDSPVDGKPALSRVTSLEGPAPSPGTTLVRVAIETGRKHQIRRHLASLGHPIVGDRLYGTAAAVPLQLLAWQLAFTCPLSQQQVHFELPERLITLLPSDSE</sequence>
<dbReference type="InterPro" id="IPR050188">
    <property type="entry name" value="RluA_PseudoU_synthase"/>
</dbReference>
<organism evidence="2 3">
    <name type="scientific">Marinobacter koreensis</name>
    <dbReference type="NCBI Taxonomy" id="335974"/>
    <lineage>
        <taxon>Bacteria</taxon>
        <taxon>Pseudomonadati</taxon>
        <taxon>Pseudomonadota</taxon>
        <taxon>Gammaproteobacteria</taxon>
        <taxon>Pseudomonadales</taxon>
        <taxon>Marinobacteraceae</taxon>
        <taxon>Marinobacter</taxon>
    </lineage>
</organism>
<dbReference type="EMBL" id="JBHSNL010000001">
    <property type="protein sequence ID" value="MFC5544036.1"/>
    <property type="molecule type" value="Genomic_DNA"/>
</dbReference>
<reference evidence="3" key="1">
    <citation type="journal article" date="2019" name="Int. J. Syst. Evol. Microbiol.">
        <title>The Global Catalogue of Microorganisms (GCM) 10K type strain sequencing project: providing services to taxonomists for standard genome sequencing and annotation.</title>
        <authorList>
            <consortium name="The Broad Institute Genomics Platform"/>
            <consortium name="The Broad Institute Genome Sequencing Center for Infectious Disease"/>
            <person name="Wu L."/>
            <person name="Ma J."/>
        </authorList>
    </citation>
    <scope>NUCLEOTIDE SEQUENCE [LARGE SCALE GENOMIC DNA]</scope>
    <source>
        <strain evidence="3">CGMCC 4.1799</strain>
    </source>
</reference>
<dbReference type="EC" id="5.4.99.-" evidence="2"/>
<gene>
    <name evidence="2" type="ORF">ACFPQA_03150</name>
</gene>
<dbReference type="Proteomes" id="UP001596055">
    <property type="component" value="Unassembled WGS sequence"/>
</dbReference>
<keyword evidence="2" id="KW-0413">Isomerase</keyword>
<accession>A0ABW0RH96</accession>